<reference evidence="1 2" key="1">
    <citation type="submission" date="2018-05" db="EMBL/GenBank/DDBJ databases">
        <title>Genomic Encyclopedia of Type Strains, Phase IV (KMG-IV): sequencing the most valuable type-strain genomes for metagenomic binning, comparative biology and taxonomic classification.</title>
        <authorList>
            <person name="Goeker M."/>
        </authorList>
    </citation>
    <scope>NUCLEOTIDE SEQUENCE [LARGE SCALE GENOMIC DNA]</scope>
    <source>
        <strain evidence="1 2">DSM 19792</strain>
    </source>
</reference>
<gene>
    <name evidence="1" type="ORF">DFR42_11853</name>
</gene>
<dbReference type="AlphaFoldDB" id="A0A318J991"/>
<protein>
    <submittedName>
        <fullName evidence="1">Uncharacterized protein</fullName>
    </submittedName>
</protein>
<sequence length="246" mass="28466">MWGRPVDVDYGAKQLKLSEILPKTGQTINVYFSEDDSPAYKENPHVLWKPPVTEMNGWSEQPSDILHSYIVTGQLTFVRQVLQGDKDATPLERMVEKSLEYELLITDVQPFLKMCAAVKMMQPELWQERYGSKTLSGMLQAQNNSETLFNHISDTEWAQVRWAGTAKAGNYIYLIFNRYEIHYETLLQQEGDQLFVHYLSFATYHQSDRYITRKKLLIKENEGIKSLIARAVALKDSFGDYLLIDV</sequence>
<organism evidence="1 2">
    <name type="scientific">Undibacterium pigrum</name>
    <dbReference type="NCBI Taxonomy" id="401470"/>
    <lineage>
        <taxon>Bacteria</taxon>
        <taxon>Pseudomonadati</taxon>
        <taxon>Pseudomonadota</taxon>
        <taxon>Betaproteobacteria</taxon>
        <taxon>Burkholderiales</taxon>
        <taxon>Oxalobacteraceae</taxon>
        <taxon>Undibacterium</taxon>
    </lineage>
</organism>
<name>A0A318J991_9BURK</name>
<accession>A0A318J991</accession>
<evidence type="ECO:0000313" key="2">
    <source>
        <dbReference type="Proteomes" id="UP000247792"/>
    </source>
</evidence>
<evidence type="ECO:0000313" key="1">
    <source>
        <dbReference type="EMBL" id="PXX37232.1"/>
    </source>
</evidence>
<comment type="caution">
    <text evidence="1">The sequence shown here is derived from an EMBL/GenBank/DDBJ whole genome shotgun (WGS) entry which is preliminary data.</text>
</comment>
<dbReference type="EMBL" id="QJKB01000018">
    <property type="protein sequence ID" value="PXX37232.1"/>
    <property type="molecule type" value="Genomic_DNA"/>
</dbReference>
<keyword evidence="2" id="KW-1185">Reference proteome</keyword>
<proteinExistence type="predicted"/>
<dbReference type="Proteomes" id="UP000247792">
    <property type="component" value="Unassembled WGS sequence"/>
</dbReference>